<dbReference type="Proteomes" id="UP000076268">
    <property type="component" value="Unassembled WGS sequence"/>
</dbReference>
<accession>A0A154BSC3</accession>
<dbReference type="STRING" id="1794912.AXX12_18380"/>
<feature type="region of interest" description="Disordered" evidence="1">
    <location>
        <begin position="1"/>
        <end position="21"/>
    </location>
</feature>
<dbReference type="OrthoDB" id="9800780at2"/>
<gene>
    <name evidence="3" type="ORF">AXX12_18380</name>
</gene>
<proteinExistence type="predicted"/>
<name>A0A154BSC3_ANASB</name>
<dbReference type="AlphaFoldDB" id="A0A154BSC3"/>
<dbReference type="InterPro" id="IPR049073">
    <property type="entry name" value="T6SS_VgrG3-like_C"/>
</dbReference>
<dbReference type="EMBL" id="LSGP01000016">
    <property type="protein sequence ID" value="KYZ76872.1"/>
    <property type="molecule type" value="Genomic_DNA"/>
</dbReference>
<dbReference type="RefSeq" id="WP_066240408.1">
    <property type="nucleotide sequence ID" value="NZ_LSGP01000016.1"/>
</dbReference>
<keyword evidence="4" id="KW-1185">Reference proteome</keyword>
<evidence type="ECO:0000256" key="1">
    <source>
        <dbReference type="SAM" id="MobiDB-lite"/>
    </source>
</evidence>
<reference evidence="3 4" key="1">
    <citation type="submission" date="2016-02" db="EMBL/GenBank/DDBJ databases">
        <title>Anaerosporomusa subterraneum gen. nov., sp. nov., a spore-forming obligate anaerobe isolated from saprolite.</title>
        <authorList>
            <person name="Choi J.K."/>
            <person name="Shah M."/>
            <person name="Yee N."/>
        </authorList>
    </citation>
    <scope>NUCLEOTIDE SEQUENCE [LARGE SCALE GENOMIC DNA]</scope>
    <source>
        <strain evidence="3 4">RU4</strain>
    </source>
</reference>
<sequence length="203" mass="21529">MKLGDLSAKYESNGDPGAISSGEGDAGGVSYGAYQFAANAGVPGQFVAWLKQIGYLYADELAEAGVPGCDEFSDAWLRAAARDPDGFLAAQHEFVRQSYYEPAREQALAAGINIDGCSFALQNVVWSAAVQYGAYYVKELFEDAATQLGVTSAADADDAALIQAIYDVRASDEWTTGSPELRPGLIARFEAECRDALAALDSE</sequence>
<comment type="caution">
    <text evidence="3">The sequence shown here is derived from an EMBL/GenBank/DDBJ whole genome shotgun (WGS) entry which is preliminary data.</text>
</comment>
<evidence type="ECO:0000259" key="2">
    <source>
        <dbReference type="Pfam" id="PF21277"/>
    </source>
</evidence>
<feature type="domain" description="Type VI secretion system spike protein VgrG3-like C-terminal" evidence="2">
    <location>
        <begin position="3"/>
        <end position="192"/>
    </location>
</feature>
<dbReference type="Pfam" id="PF21277">
    <property type="entry name" value="T6SS_VgrG3-like_C"/>
    <property type="match status" value="1"/>
</dbReference>
<evidence type="ECO:0000313" key="3">
    <source>
        <dbReference type="EMBL" id="KYZ76872.1"/>
    </source>
</evidence>
<organism evidence="3 4">
    <name type="scientific">Anaerosporomusa subterranea</name>
    <dbReference type="NCBI Taxonomy" id="1794912"/>
    <lineage>
        <taxon>Bacteria</taxon>
        <taxon>Bacillati</taxon>
        <taxon>Bacillota</taxon>
        <taxon>Negativicutes</taxon>
        <taxon>Acetonemataceae</taxon>
        <taxon>Anaerosporomusa</taxon>
    </lineage>
</organism>
<protein>
    <recommendedName>
        <fullName evidence="2">Type VI secretion system spike protein VgrG3-like C-terminal domain-containing protein</fullName>
    </recommendedName>
</protein>
<evidence type="ECO:0000313" key="4">
    <source>
        <dbReference type="Proteomes" id="UP000076268"/>
    </source>
</evidence>